<organism evidence="1 2">
    <name type="scientific">Cohnella phaseoli</name>
    <dbReference type="NCBI Taxonomy" id="456490"/>
    <lineage>
        <taxon>Bacteria</taxon>
        <taxon>Bacillati</taxon>
        <taxon>Bacillota</taxon>
        <taxon>Bacilli</taxon>
        <taxon>Bacillales</taxon>
        <taxon>Paenibacillaceae</taxon>
        <taxon>Cohnella</taxon>
    </lineage>
</organism>
<dbReference type="AlphaFoldDB" id="A0A3D9INM2"/>
<reference evidence="1 2" key="1">
    <citation type="submission" date="2018-07" db="EMBL/GenBank/DDBJ databases">
        <title>Genomic Encyclopedia of Type Strains, Phase III (KMG-III): the genomes of soil and plant-associated and newly described type strains.</title>
        <authorList>
            <person name="Whitman W."/>
        </authorList>
    </citation>
    <scope>NUCLEOTIDE SEQUENCE [LARGE SCALE GENOMIC DNA]</scope>
    <source>
        <strain evidence="1 2">CECT 7287</strain>
    </source>
</reference>
<keyword evidence="2" id="KW-1185">Reference proteome</keyword>
<gene>
    <name evidence="1" type="ORF">DFP98_12638</name>
</gene>
<sequence length="46" mass="5392">MLFLYYMYFAGRIKSCSINQNLQGGTSHDGKRRRTVYEVCDQELQA</sequence>
<dbReference type="EMBL" id="QRDZ01000026">
    <property type="protein sequence ID" value="RED63362.1"/>
    <property type="molecule type" value="Genomic_DNA"/>
</dbReference>
<name>A0A3D9INM2_9BACL</name>
<evidence type="ECO:0000313" key="2">
    <source>
        <dbReference type="Proteomes" id="UP000256977"/>
    </source>
</evidence>
<evidence type="ECO:0000313" key="1">
    <source>
        <dbReference type="EMBL" id="RED63362.1"/>
    </source>
</evidence>
<comment type="caution">
    <text evidence="1">The sequence shown here is derived from an EMBL/GenBank/DDBJ whole genome shotgun (WGS) entry which is preliminary data.</text>
</comment>
<protein>
    <submittedName>
        <fullName evidence="1">Uncharacterized protein</fullName>
    </submittedName>
</protein>
<dbReference type="Proteomes" id="UP000256977">
    <property type="component" value="Unassembled WGS sequence"/>
</dbReference>
<accession>A0A3D9INM2</accession>
<proteinExistence type="predicted"/>